<dbReference type="SUPFAM" id="SSF53474">
    <property type="entry name" value="alpha/beta-Hydrolases"/>
    <property type="match status" value="1"/>
</dbReference>
<comment type="caution">
    <text evidence="4">The sequence shown here is derived from an EMBL/GenBank/DDBJ whole genome shotgun (WGS) entry which is preliminary data.</text>
</comment>
<evidence type="ECO:0000313" key="5">
    <source>
        <dbReference type="Proteomes" id="UP001148838"/>
    </source>
</evidence>
<dbReference type="InterPro" id="IPR029058">
    <property type="entry name" value="AB_hydrolase_fold"/>
</dbReference>
<comment type="similarity">
    <text evidence="1">Belongs to the type-B carboxylesterase/lipase family.</text>
</comment>
<dbReference type="Proteomes" id="UP001148838">
    <property type="component" value="Unassembled WGS sequence"/>
</dbReference>
<dbReference type="Gene3D" id="3.40.50.1820">
    <property type="entry name" value="alpha/beta hydrolase"/>
    <property type="match status" value="1"/>
</dbReference>
<dbReference type="InterPro" id="IPR002018">
    <property type="entry name" value="CarbesteraseB"/>
</dbReference>
<name>A0ABQ8SQL1_PERAM</name>
<evidence type="ECO:0000313" key="4">
    <source>
        <dbReference type="EMBL" id="KAJ4436479.1"/>
    </source>
</evidence>
<keyword evidence="5" id="KW-1185">Reference proteome</keyword>
<evidence type="ECO:0000256" key="2">
    <source>
        <dbReference type="ARBA" id="ARBA00023180"/>
    </source>
</evidence>
<gene>
    <name evidence="4" type="ORF">ANN_16510</name>
</gene>
<evidence type="ECO:0000256" key="1">
    <source>
        <dbReference type="ARBA" id="ARBA00005964"/>
    </source>
</evidence>
<dbReference type="Pfam" id="PF00135">
    <property type="entry name" value="COesterase"/>
    <property type="match status" value="1"/>
</dbReference>
<dbReference type="EMBL" id="JAJSOF020000021">
    <property type="protein sequence ID" value="KAJ4436479.1"/>
    <property type="molecule type" value="Genomic_DNA"/>
</dbReference>
<proteinExistence type="inferred from homology"/>
<keyword evidence="2" id="KW-0325">Glycoprotein</keyword>
<sequence length="339" mass="37482">MSPGSSTESYPAFAHIGLRKNPGKNLNQRKQASLVYRSSARVCVRNCASIRRPEFECSGQQLEGPEFECSGPQLEGPEFERRGPQLEGPEFEYSELSLKSKQASRSSTRVCVRICVSIRRPEFECSGPQLEGPEFECSGPQLEGPEFEYSELSLKHPSARPPVREDVQRTVSQFGAGSEPLPVIVYVHGESYEWNSGNPYDGSVLASYGHVVVVTINFRLGVLDDNLAAYEIWRALLVCPVTFLARYTCPVISLTNGQSQFRGGEVRVYGQTLIQGSSGRLPPSSSYFGRRCPDAALKNQPSPQIEPSEFRTEIKISSLCNERSSQEVVTSILTAPCTR</sequence>
<accession>A0ABQ8SQL1</accession>
<protein>
    <recommendedName>
        <fullName evidence="3">Carboxylesterase type B domain-containing protein</fullName>
    </recommendedName>
</protein>
<reference evidence="4 5" key="1">
    <citation type="journal article" date="2022" name="Allergy">
        <title>Genome assembly and annotation of Periplaneta americana reveal a comprehensive cockroach allergen profile.</title>
        <authorList>
            <person name="Wang L."/>
            <person name="Xiong Q."/>
            <person name="Saelim N."/>
            <person name="Wang L."/>
            <person name="Nong W."/>
            <person name="Wan A.T."/>
            <person name="Shi M."/>
            <person name="Liu X."/>
            <person name="Cao Q."/>
            <person name="Hui J.H.L."/>
            <person name="Sookrung N."/>
            <person name="Leung T.F."/>
            <person name="Tungtrongchitr A."/>
            <person name="Tsui S.K.W."/>
        </authorList>
    </citation>
    <scope>NUCLEOTIDE SEQUENCE [LARGE SCALE GENOMIC DNA]</scope>
    <source>
        <strain evidence="4">PWHHKU_190912</strain>
    </source>
</reference>
<dbReference type="PANTHER" id="PTHR43903">
    <property type="entry name" value="NEUROLIGIN"/>
    <property type="match status" value="1"/>
</dbReference>
<organism evidence="4 5">
    <name type="scientific">Periplaneta americana</name>
    <name type="common">American cockroach</name>
    <name type="synonym">Blatta americana</name>
    <dbReference type="NCBI Taxonomy" id="6978"/>
    <lineage>
        <taxon>Eukaryota</taxon>
        <taxon>Metazoa</taxon>
        <taxon>Ecdysozoa</taxon>
        <taxon>Arthropoda</taxon>
        <taxon>Hexapoda</taxon>
        <taxon>Insecta</taxon>
        <taxon>Pterygota</taxon>
        <taxon>Neoptera</taxon>
        <taxon>Polyneoptera</taxon>
        <taxon>Dictyoptera</taxon>
        <taxon>Blattodea</taxon>
        <taxon>Blattoidea</taxon>
        <taxon>Blattidae</taxon>
        <taxon>Blattinae</taxon>
        <taxon>Periplaneta</taxon>
    </lineage>
</organism>
<evidence type="ECO:0000259" key="3">
    <source>
        <dbReference type="Pfam" id="PF00135"/>
    </source>
</evidence>
<dbReference type="InterPro" id="IPR051093">
    <property type="entry name" value="Neuroligin/BSAL"/>
</dbReference>
<feature type="domain" description="Carboxylesterase type B" evidence="3">
    <location>
        <begin position="179"/>
        <end position="223"/>
    </location>
</feature>